<evidence type="ECO:0000313" key="17">
    <source>
        <dbReference type="EMBL" id="KAF3339336.1"/>
    </source>
</evidence>
<keyword evidence="13" id="KW-0238">DNA-binding</keyword>
<comment type="subcellular location">
    <subcellularLocation>
        <location evidence="2">Nucleus</location>
    </subcellularLocation>
</comment>
<dbReference type="Pfam" id="PF00319">
    <property type="entry name" value="SRF-TF"/>
    <property type="match status" value="1"/>
</dbReference>
<evidence type="ECO:0000256" key="3">
    <source>
        <dbReference type="ARBA" id="ARBA00004727"/>
    </source>
</evidence>
<evidence type="ECO:0000256" key="11">
    <source>
        <dbReference type="ARBA" id="ARBA00022922"/>
    </source>
</evidence>
<protein>
    <recommendedName>
        <fullName evidence="5">glucose-1-phosphate adenylyltransferase</fullName>
        <ecNumber evidence="5">2.7.7.27</ecNumber>
    </recommendedName>
</protein>
<dbReference type="AlphaFoldDB" id="A0A833RP62"/>
<dbReference type="PROSITE" id="PS50066">
    <property type="entry name" value="MADS_BOX_2"/>
    <property type="match status" value="1"/>
</dbReference>
<dbReference type="Gene3D" id="3.90.550.10">
    <property type="entry name" value="Spore Coat Polysaccharide Biosynthesis Protein SpsA, Chain A"/>
    <property type="match status" value="1"/>
</dbReference>
<dbReference type="SUPFAM" id="SSF53448">
    <property type="entry name" value="Nucleotide-diphospho-sugar transferases"/>
    <property type="match status" value="1"/>
</dbReference>
<name>A0A833RP62_9POAL</name>
<dbReference type="PANTHER" id="PTHR43523:SF12">
    <property type="entry name" value="GLUCOSE-1-PHOSPHATE ADENYLYLTRANSFERASE LARGE SUBUNIT 1, CHLOROPLASTIC-RELATED"/>
    <property type="match status" value="1"/>
</dbReference>
<dbReference type="GO" id="GO:0005634">
    <property type="term" value="C:nucleus"/>
    <property type="evidence" value="ECO:0007669"/>
    <property type="project" value="UniProtKB-SubCell"/>
</dbReference>
<dbReference type="GO" id="GO:0005978">
    <property type="term" value="P:glycogen biosynthetic process"/>
    <property type="evidence" value="ECO:0007669"/>
    <property type="project" value="InterPro"/>
</dbReference>
<dbReference type="InterPro" id="IPR036879">
    <property type="entry name" value="TF_MADSbox_sf"/>
</dbReference>
<keyword evidence="11" id="KW-0750">Starch biosynthesis</keyword>
<evidence type="ECO:0000256" key="7">
    <source>
        <dbReference type="ARBA" id="ARBA00022679"/>
    </source>
</evidence>
<dbReference type="SMART" id="SM00432">
    <property type="entry name" value="MADS"/>
    <property type="match status" value="1"/>
</dbReference>
<gene>
    <name evidence="17" type="ORF">FCM35_KLT16807</name>
</gene>
<comment type="similarity">
    <text evidence="4">Belongs to the bacterial/plant glucose-1-phosphate adenylyltransferase family.</text>
</comment>
<evidence type="ECO:0000256" key="4">
    <source>
        <dbReference type="ARBA" id="ARBA00010443"/>
    </source>
</evidence>
<keyword evidence="9" id="KW-0547">Nucleotide-binding</keyword>
<feature type="domain" description="MADS-box" evidence="16">
    <location>
        <begin position="81"/>
        <end position="140"/>
    </location>
</feature>
<evidence type="ECO:0000256" key="5">
    <source>
        <dbReference type="ARBA" id="ARBA00012460"/>
    </source>
</evidence>
<evidence type="ECO:0000256" key="9">
    <source>
        <dbReference type="ARBA" id="ARBA00022741"/>
    </source>
</evidence>
<dbReference type="GO" id="GO:0019252">
    <property type="term" value="P:starch biosynthetic process"/>
    <property type="evidence" value="ECO:0007669"/>
    <property type="project" value="UniProtKB-UniPathway"/>
</dbReference>
<dbReference type="SUPFAM" id="SSF55455">
    <property type="entry name" value="SRF-like"/>
    <property type="match status" value="1"/>
</dbReference>
<evidence type="ECO:0000256" key="1">
    <source>
        <dbReference type="ARBA" id="ARBA00000956"/>
    </source>
</evidence>
<accession>A0A833RP62</accession>
<evidence type="ECO:0000256" key="6">
    <source>
        <dbReference type="ARBA" id="ARBA00022533"/>
    </source>
</evidence>
<dbReference type="PANTHER" id="PTHR43523">
    <property type="entry name" value="GLUCOSE-1-PHOSPHATE ADENYLYLTRANSFERASE-RELATED"/>
    <property type="match status" value="1"/>
</dbReference>
<dbReference type="GO" id="GO:0005524">
    <property type="term" value="F:ATP binding"/>
    <property type="evidence" value="ECO:0007669"/>
    <property type="project" value="UniProtKB-KW"/>
</dbReference>
<organism evidence="17 18">
    <name type="scientific">Carex littledalei</name>
    <dbReference type="NCBI Taxonomy" id="544730"/>
    <lineage>
        <taxon>Eukaryota</taxon>
        <taxon>Viridiplantae</taxon>
        <taxon>Streptophyta</taxon>
        <taxon>Embryophyta</taxon>
        <taxon>Tracheophyta</taxon>
        <taxon>Spermatophyta</taxon>
        <taxon>Magnoliopsida</taxon>
        <taxon>Liliopsida</taxon>
        <taxon>Poales</taxon>
        <taxon>Cyperaceae</taxon>
        <taxon>Cyperoideae</taxon>
        <taxon>Cariceae</taxon>
        <taxon>Carex</taxon>
        <taxon>Carex subgen. Euthyceras</taxon>
    </lineage>
</organism>
<keyword evidence="15" id="KW-0539">Nucleus</keyword>
<keyword evidence="12" id="KW-0805">Transcription regulation</keyword>
<dbReference type="GO" id="GO:0008878">
    <property type="term" value="F:glucose-1-phosphate adenylyltransferase activity"/>
    <property type="evidence" value="ECO:0007669"/>
    <property type="project" value="UniProtKB-EC"/>
</dbReference>
<comment type="caution">
    <text evidence="17">The sequence shown here is derived from an EMBL/GenBank/DDBJ whole genome shotgun (WGS) entry which is preliminary data.</text>
</comment>
<dbReference type="UniPathway" id="UPA00152"/>
<comment type="catalytic activity">
    <reaction evidence="1">
        <text>alpha-D-glucose 1-phosphate + ATP + H(+) = ADP-alpha-D-glucose + diphosphate</text>
        <dbReference type="Rhea" id="RHEA:12120"/>
        <dbReference type="ChEBI" id="CHEBI:15378"/>
        <dbReference type="ChEBI" id="CHEBI:30616"/>
        <dbReference type="ChEBI" id="CHEBI:33019"/>
        <dbReference type="ChEBI" id="CHEBI:57498"/>
        <dbReference type="ChEBI" id="CHEBI:58601"/>
        <dbReference type="EC" id="2.7.7.27"/>
    </reaction>
</comment>
<dbReference type="EC" id="2.7.7.27" evidence="5"/>
<keyword evidence="7" id="KW-0808">Transferase</keyword>
<evidence type="ECO:0000256" key="14">
    <source>
        <dbReference type="ARBA" id="ARBA00023163"/>
    </source>
</evidence>
<evidence type="ECO:0000256" key="2">
    <source>
        <dbReference type="ARBA" id="ARBA00004123"/>
    </source>
</evidence>
<dbReference type="PROSITE" id="PS00810">
    <property type="entry name" value="ADP_GLC_PYROPHOSPH_3"/>
    <property type="match status" value="1"/>
</dbReference>
<sequence>MDDRRASDFGLMKIDNKGRVISFREKPKGDDLKAMFVISVYLLWFCSKGGLSREEVVKKPYIASMGIYVFRRDVLLNLLRMGRAKLKLETKEPKQQMPVYNKRKNGIAKKARDLSILCDTEVLLLLIDPRGKADLVLGPNTNFEDVVNWFVDVSPKERSKRNTDKLHMINSKDDLNLMEVAVENLIQLNTKQKMEMSDYRNRDRTRASAFQQSTNQAVMNHSGPPNGNPMNHGTNLLQPNMNPGSNSDTVSNLLMAAPPGIKEEAAYHSPDAFDDLFAHEWGFGACFPGN</sequence>
<keyword evidence="10" id="KW-0067">ATP-binding</keyword>
<dbReference type="OrthoDB" id="1898716at2759"/>
<evidence type="ECO:0000256" key="13">
    <source>
        <dbReference type="ARBA" id="ARBA00023125"/>
    </source>
</evidence>
<keyword evidence="6" id="KW-0021">Allosteric enzyme</keyword>
<dbReference type="InterPro" id="IPR005836">
    <property type="entry name" value="ADP_Glu_pyroP_CS"/>
</dbReference>
<evidence type="ECO:0000256" key="10">
    <source>
        <dbReference type="ARBA" id="ARBA00022840"/>
    </source>
</evidence>
<evidence type="ECO:0000256" key="8">
    <source>
        <dbReference type="ARBA" id="ARBA00022695"/>
    </source>
</evidence>
<dbReference type="PRINTS" id="PR00404">
    <property type="entry name" value="MADSDOMAIN"/>
</dbReference>
<evidence type="ECO:0000256" key="15">
    <source>
        <dbReference type="ARBA" id="ARBA00023242"/>
    </source>
</evidence>
<dbReference type="EMBL" id="SWLB01000004">
    <property type="protein sequence ID" value="KAF3339336.1"/>
    <property type="molecule type" value="Genomic_DNA"/>
</dbReference>
<keyword evidence="8" id="KW-0548">Nucleotidyltransferase</keyword>
<evidence type="ECO:0000259" key="16">
    <source>
        <dbReference type="PROSITE" id="PS50066"/>
    </source>
</evidence>
<dbReference type="GO" id="GO:0046983">
    <property type="term" value="F:protein dimerization activity"/>
    <property type="evidence" value="ECO:0007669"/>
    <property type="project" value="InterPro"/>
</dbReference>
<keyword evidence="18" id="KW-1185">Reference proteome</keyword>
<dbReference type="GO" id="GO:0003677">
    <property type="term" value="F:DNA binding"/>
    <property type="evidence" value="ECO:0007669"/>
    <property type="project" value="UniProtKB-KW"/>
</dbReference>
<dbReference type="InterPro" id="IPR029044">
    <property type="entry name" value="Nucleotide-diphossugar_trans"/>
</dbReference>
<proteinExistence type="inferred from homology"/>
<evidence type="ECO:0000313" key="18">
    <source>
        <dbReference type="Proteomes" id="UP000623129"/>
    </source>
</evidence>
<dbReference type="InterPro" id="IPR011831">
    <property type="entry name" value="ADP-Glc_PPase"/>
</dbReference>
<evidence type="ECO:0000256" key="12">
    <source>
        <dbReference type="ARBA" id="ARBA00023015"/>
    </source>
</evidence>
<dbReference type="InterPro" id="IPR002100">
    <property type="entry name" value="TF_MADSbox"/>
</dbReference>
<dbReference type="Gene3D" id="3.40.1810.10">
    <property type="entry name" value="Transcription factor, MADS-box"/>
    <property type="match status" value="1"/>
</dbReference>
<keyword evidence="14" id="KW-0804">Transcription</keyword>
<comment type="pathway">
    <text evidence="3">Glycan biosynthesis; starch biosynthesis.</text>
</comment>
<dbReference type="Proteomes" id="UP000623129">
    <property type="component" value="Unassembled WGS sequence"/>
</dbReference>
<reference evidence="17" key="1">
    <citation type="submission" date="2020-01" db="EMBL/GenBank/DDBJ databases">
        <title>Genome sequence of Kobresia littledalei, the first chromosome-level genome in the family Cyperaceae.</title>
        <authorList>
            <person name="Qu G."/>
        </authorList>
    </citation>
    <scope>NUCLEOTIDE SEQUENCE</scope>
    <source>
        <strain evidence="17">C.B.Clarke</strain>
        <tissue evidence="17">Leaf</tissue>
    </source>
</reference>